<evidence type="ECO:0000256" key="2">
    <source>
        <dbReference type="SAM" id="Coils"/>
    </source>
</evidence>
<dbReference type="Gene3D" id="3.40.50.2300">
    <property type="match status" value="1"/>
</dbReference>
<dbReference type="SUPFAM" id="SSF52172">
    <property type="entry name" value="CheY-like"/>
    <property type="match status" value="1"/>
</dbReference>
<dbReference type="InterPro" id="IPR001789">
    <property type="entry name" value="Sig_transdc_resp-reg_receiver"/>
</dbReference>
<dbReference type="InterPro" id="IPR037522">
    <property type="entry name" value="HD_GYP_dom"/>
</dbReference>
<keyword evidence="2" id="KW-0175">Coiled coil</keyword>
<feature type="domain" description="Response regulatory" evidence="3">
    <location>
        <begin position="23"/>
        <end position="138"/>
    </location>
</feature>
<feature type="domain" description="HD-GYP" evidence="4">
    <location>
        <begin position="193"/>
        <end position="388"/>
    </location>
</feature>
<keyword evidence="1" id="KW-0597">Phosphoprotein</keyword>
<dbReference type="PANTHER" id="PTHR45228">
    <property type="entry name" value="CYCLIC DI-GMP PHOSPHODIESTERASE TM_0186-RELATED"/>
    <property type="match status" value="1"/>
</dbReference>
<evidence type="ECO:0000313" key="6">
    <source>
        <dbReference type="Proteomes" id="UP001265700"/>
    </source>
</evidence>
<dbReference type="Pfam" id="PF13487">
    <property type="entry name" value="HD_5"/>
    <property type="match status" value="1"/>
</dbReference>
<proteinExistence type="predicted"/>
<evidence type="ECO:0000259" key="4">
    <source>
        <dbReference type="PROSITE" id="PS51832"/>
    </source>
</evidence>
<dbReference type="InterPro" id="IPR011006">
    <property type="entry name" value="CheY-like_superfamily"/>
</dbReference>
<dbReference type="CDD" id="cd17569">
    <property type="entry name" value="REC_HupR-like"/>
    <property type="match status" value="1"/>
</dbReference>
<dbReference type="PROSITE" id="PS51832">
    <property type="entry name" value="HD_GYP"/>
    <property type="match status" value="1"/>
</dbReference>
<reference evidence="5 6" key="1">
    <citation type="submission" date="2023-07" db="EMBL/GenBank/DDBJ databases">
        <title>Sorghum-associated microbial communities from plants grown in Nebraska, USA.</title>
        <authorList>
            <person name="Schachtman D."/>
        </authorList>
    </citation>
    <scope>NUCLEOTIDE SEQUENCE [LARGE SCALE GENOMIC DNA]</scope>
    <source>
        <strain evidence="5 6">4249</strain>
    </source>
</reference>
<dbReference type="EMBL" id="JAVDWU010000008">
    <property type="protein sequence ID" value="MDR7151587.1"/>
    <property type="molecule type" value="Genomic_DNA"/>
</dbReference>
<gene>
    <name evidence="5" type="ORF">J2W49_003563</name>
</gene>
<dbReference type="Proteomes" id="UP001265700">
    <property type="component" value="Unassembled WGS sequence"/>
</dbReference>
<accession>A0ABU1WQL2</accession>
<dbReference type="InterPro" id="IPR003607">
    <property type="entry name" value="HD/PDEase_dom"/>
</dbReference>
<organism evidence="5 6">
    <name type="scientific">Hydrogenophaga palleronii</name>
    <dbReference type="NCBI Taxonomy" id="65655"/>
    <lineage>
        <taxon>Bacteria</taxon>
        <taxon>Pseudomonadati</taxon>
        <taxon>Pseudomonadota</taxon>
        <taxon>Betaproteobacteria</taxon>
        <taxon>Burkholderiales</taxon>
        <taxon>Comamonadaceae</taxon>
        <taxon>Hydrogenophaga</taxon>
    </lineage>
</organism>
<dbReference type="Pfam" id="PF00072">
    <property type="entry name" value="Response_reg"/>
    <property type="match status" value="1"/>
</dbReference>
<dbReference type="PANTHER" id="PTHR45228:SF8">
    <property type="entry name" value="TWO-COMPONENT RESPONSE REGULATOR-RELATED"/>
    <property type="match status" value="1"/>
</dbReference>
<feature type="coiled-coil region" evidence="2">
    <location>
        <begin position="140"/>
        <end position="171"/>
    </location>
</feature>
<dbReference type="PROSITE" id="PS50110">
    <property type="entry name" value="RESPONSE_REGULATORY"/>
    <property type="match status" value="1"/>
</dbReference>
<feature type="modified residue" description="4-aspartylphosphate" evidence="1">
    <location>
        <position position="72"/>
    </location>
</feature>
<evidence type="ECO:0000259" key="3">
    <source>
        <dbReference type="PROSITE" id="PS50110"/>
    </source>
</evidence>
<dbReference type="RefSeq" id="WP_310319249.1">
    <property type="nucleotide sequence ID" value="NZ_JAVDWU010000008.1"/>
</dbReference>
<evidence type="ECO:0000256" key="1">
    <source>
        <dbReference type="PROSITE-ProRule" id="PRU00169"/>
    </source>
</evidence>
<evidence type="ECO:0000313" key="5">
    <source>
        <dbReference type="EMBL" id="MDR7151587.1"/>
    </source>
</evidence>
<dbReference type="InterPro" id="IPR052020">
    <property type="entry name" value="Cyclic_di-GMP/3'3'-cGAMP_PDE"/>
</dbReference>
<keyword evidence="6" id="KW-1185">Reference proteome</keyword>
<dbReference type="Gene3D" id="1.10.3210.10">
    <property type="entry name" value="Hypothetical protein af1432"/>
    <property type="match status" value="1"/>
</dbReference>
<dbReference type="CDD" id="cd00077">
    <property type="entry name" value="HDc"/>
    <property type="match status" value="1"/>
</dbReference>
<dbReference type="SUPFAM" id="SSF109604">
    <property type="entry name" value="HD-domain/PDEase-like"/>
    <property type="match status" value="1"/>
</dbReference>
<dbReference type="SMART" id="SM00448">
    <property type="entry name" value="REC"/>
    <property type="match status" value="1"/>
</dbReference>
<comment type="caution">
    <text evidence="5">The sequence shown here is derived from an EMBL/GenBank/DDBJ whole genome shotgun (WGS) entry which is preliminary data.</text>
</comment>
<protein>
    <submittedName>
        <fullName evidence="5">Response regulator RpfG family c-di-GMP phosphodiesterase</fullName>
    </submittedName>
</protein>
<sequence>MTTTELQEPPVAEANEGQLVVPTVLTVDDEPSVLSALRRVFRVQGIKTLQATSAAEGLILLETNHVDMVISDMRMPEMDGARFLEKVRAHDESIVRILLTGYADISSTVAAINKGAIHRYIAKPWDDQDLVLAVREALVRRGLEKKNAELTELTKQQNEQLRDVNQTLESRVAARTSELQQINGMLDAAYEDLNNTFLHAVNVFSSLLEMRGGQSGHSRRVAEISQETAKQLAMSERDVRDVYLAALVHDIGTIGFPDAMLGKPISTFTAEEHQRYRRHPIDGETALMTMSQLQGVARIVRQHHERWDGKGFPGGVSASDIVLGARIVAAASDLDDMLHGCMGNQRYTMDAAKKMLIGGVDTRYDRTVVETMLKVVDDMASAAKADVQLDVRDLRPGMVLARAMVSSKGATLLAAGHVFDERMVRQVQGFSMREGVRLSLWVQRKPDASEADAAEAQGSEK</sequence>
<name>A0ABU1WQL2_9BURK</name>